<dbReference type="AlphaFoldDB" id="A0A0R3PQA1"/>
<dbReference type="InterPro" id="IPR015194">
    <property type="entry name" value="ISWI_HAND-dom"/>
</dbReference>
<dbReference type="InterPro" id="IPR044754">
    <property type="entry name" value="Isw1/2_DEXHc"/>
</dbReference>
<dbReference type="PROSITE" id="PS51192">
    <property type="entry name" value="HELICASE_ATP_BIND_1"/>
    <property type="match status" value="1"/>
</dbReference>
<evidence type="ECO:0000259" key="14">
    <source>
        <dbReference type="PROSITE" id="PS51194"/>
    </source>
</evidence>
<dbReference type="PROSITE" id="PS51194">
    <property type="entry name" value="HELICASE_CTER"/>
    <property type="match status" value="1"/>
</dbReference>
<dbReference type="Gene3D" id="1.10.10.60">
    <property type="entry name" value="Homeodomain-like"/>
    <property type="match status" value="2"/>
</dbReference>
<keyword evidence="10" id="KW-0804">Transcription</keyword>
<dbReference type="InterPro" id="IPR027417">
    <property type="entry name" value="P-loop_NTPase"/>
</dbReference>
<dbReference type="Proteomes" id="UP000267027">
    <property type="component" value="Unassembled WGS sequence"/>
</dbReference>
<dbReference type="SUPFAM" id="SSF52540">
    <property type="entry name" value="P-loop containing nucleoside triphosphate hydrolases"/>
    <property type="match status" value="2"/>
</dbReference>
<dbReference type="Gene3D" id="3.40.50.10810">
    <property type="entry name" value="Tandem AAA-ATPase domain"/>
    <property type="match status" value="1"/>
</dbReference>
<keyword evidence="3" id="KW-0677">Repeat</keyword>
<evidence type="ECO:0000259" key="13">
    <source>
        <dbReference type="PROSITE" id="PS51192"/>
    </source>
</evidence>
<dbReference type="GO" id="GO:0000785">
    <property type="term" value="C:chromatin"/>
    <property type="evidence" value="ECO:0007669"/>
    <property type="project" value="UniProtKB-ARBA"/>
</dbReference>
<keyword evidence="9" id="KW-0805">Transcription regulation</keyword>
<dbReference type="SMART" id="SM00487">
    <property type="entry name" value="DEXDc"/>
    <property type="match status" value="1"/>
</dbReference>
<dbReference type="Pfam" id="PF00176">
    <property type="entry name" value="SNF2-rel_dom"/>
    <property type="match status" value="1"/>
</dbReference>
<dbReference type="SUPFAM" id="SSF101224">
    <property type="entry name" value="HAND domain of the nucleosome remodeling ATPase ISWI"/>
    <property type="match status" value="1"/>
</dbReference>
<dbReference type="InterPro" id="IPR038718">
    <property type="entry name" value="SNF2-like_sf"/>
</dbReference>
<feature type="region of interest" description="Disordered" evidence="12">
    <location>
        <begin position="964"/>
        <end position="988"/>
    </location>
</feature>
<keyword evidence="7" id="KW-0067">ATP-binding</keyword>
<evidence type="ECO:0000256" key="12">
    <source>
        <dbReference type="SAM" id="MobiDB-lite"/>
    </source>
</evidence>
<proteinExistence type="inferred from homology"/>
<dbReference type="CDD" id="cd18793">
    <property type="entry name" value="SF2_C_SNF"/>
    <property type="match status" value="1"/>
</dbReference>
<feature type="domain" description="Helicase C-terminal" evidence="14">
    <location>
        <begin position="426"/>
        <end position="577"/>
    </location>
</feature>
<dbReference type="Gene3D" id="1.20.5.1190">
    <property type="entry name" value="iswi atpase"/>
    <property type="match status" value="1"/>
</dbReference>
<feature type="domain" description="Helicase ATP-binding" evidence="13">
    <location>
        <begin position="140"/>
        <end position="305"/>
    </location>
</feature>
<dbReference type="FunFam" id="1.10.10.60:FF:000049">
    <property type="entry name" value="SWI/SNF-related matrix-associated actin-dependent regulator of chromatin subfamily A member"/>
    <property type="match status" value="1"/>
</dbReference>
<organism evidence="18">
    <name type="scientific">Angiostrongylus costaricensis</name>
    <name type="common">Nematode worm</name>
    <dbReference type="NCBI Taxonomy" id="334426"/>
    <lineage>
        <taxon>Eukaryota</taxon>
        <taxon>Metazoa</taxon>
        <taxon>Ecdysozoa</taxon>
        <taxon>Nematoda</taxon>
        <taxon>Chromadorea</taxon>
        <taxon>Rhabditida</taxon>
        <taxon>Rhabditina</taxon>
        <taxon>Rhabditomorpha</taxon>
        <taxon>Strongyloidea</taxon>
        <taxon>Metastrongylidae</taxon>
        <taxon>Angiostrongylus</taxon>
    </lineage>
</organism>
<evidence type="ECO:0000313" key="16">
    <source>
        <dbReference type="EMBL" id="VDM59083.1"/>
    </source>
</evidence>
<dbReference type="Pfam" id="PF09110">
    <property type="entry name" value="HAND"/>
    <property type="match status" value="1"/>
</dbReference>
<dbReference type="GO" id="GO:0042393">
    <property type="term" value="F:histone binding"/>
    <property type="evidence" value="ECO:0007669"/>
    <property type="project" value="TreeGrafter"/>
</dbReference>
<dbReference type="GO" id="GO:0140658">
    <property type="term" value="F:ATP-dependent chromatin remodeler activity"/>
    <property type="evidence" value="ECO:0007669"/>
    <property type="project" value="TreeGrafter"/>
</dbReference>
<dbReference type="Gene3D" id="3.40.50.300">
    <property type="entry name" value="P-loop containing nucleotide triphosphate hydrolases"/>
    <property type="match status" value="1"/>
</dbReference>
<comment type="subcellular location">
    <subcellularLocation>
        <location evidence="1">Nucleus</location>
    </subcellularLocation>
</comment>
<dbReference type="InterPro" id="IPR017884">
    <property type="entry name" value="SANT_dom"/>
</dbReference>
<dbReference type="GO" id="GO:0005634">
    <property type="term" value="C:nucleus"/>
    <property type="evidence" value="ECO:0007669"/>
    <property type="project" value="UniProtKB-SubCell"/>
</dbReference>
<dbReference type="GO" id="GO:0004386">
    <property type="term" value="F:helicase activity"/>
    <property type="evidence" value="ECO:0007669"/>
    <property type="project" value="UniProtKB-KW"/>
</dbReference>
<evidence type="ECO:0000259" key="15">
    <source>
        <dbReference type="PROSITE" id="PS51293"/>
    </source>
</evidence>
<dbReference type="OMA" id="VHDYQFF"/>
<feature type="domain" description="SANT" evidence="15">
    <location>
        <begin position="789"/>
        <end position="842"/>
    </location>
</feature>
<dbReference type="CDD" id="cd17997">
    <property type="entry name" value="DEXHc_SMARCA1_SMARCA5"/>
    <property type="match status" value="1"/>
</dbReference>
<dbReference type="InterPro" id="IPR014001">
    <property type="entry name" value="Helicase_ATP-bd"/>
</dbReference>
<evidence type="ECO:0000256" key="1">
    <source>
        <dbReference type="ARBA" id="ARBA00004123"/>
    </source>
</evidence>
<comment type="similarity">
    <text evidence="2">Belongs to the SNF2/RAD54 helicase family. ISWI subfamily.</text>
</comment>
<evidence type="ECO:0000313" key="17">
    <source>
        <dbReference type="Proteomes" id="UP000267027"/>
    </source>
</evidence>
<sequence length="988" mass="114887">AVFCSLHSSSDENCSSSYFANADVLLAFLSEDSLESKFEADSFKRFELLLKKTENFSHCLSAGDVAAYKAGSPQKKKRGRNAKTGVDGDHRHRKTEQEEDEEMAEAARKEDDIMVFDKNPFYIQNGELRDYQIRGLNWLISLQHNGINGILADEMGLGKTLQTISLLGYMKHYKNMAGPHLVIVPKSTLKNWMNEFAKWCPSITTCCVIGDEKERNEVIHNVILPQKFDVCCTTYEMVLKVKTQLKKLVWKYIIIDEAHRIKNEKSKLSEVVREIKSKNRLLITGTPLQNNLHELWSLLNFLLPDMFSSSEDFDSWFTDGSMQGNVLQPFLLRRIKSDVEKGLLPKKEVKIYVGLSKMQREWYTKVLMKDIDVINGAGKVEKARLMNILMHLRKAANHPYLFDGAEPGPPYTTDQHLVDNSGKMVVLDKLLLKLKQQGSRVLIFSQFSRILDLLEDYCWWKQYQYCRLDGNTAHIDRQEAIDAYNAPNSEKFIFMLTTRAGGLGINLATADVVIIYDSDWNPQSDLQAMDRAHRIGQKKQVRVFRLITENTVDERIIERAEVKLRLDSIVIQQGRIAEAQKTLGKDDMINMIRHGAELVFASKDSTITDEDIDTILERAEVKTAELNAKMEELGENSLRYLTFDNSKSLSFPFITVYNFEGENWKDKQNEGMGQFWIEPPKRERKANYQVDAYFREAMRQGQPVEKQSRAPRPKQPAVFDFQFYPPRLMELLDRETYHYRKTIGYKAEKPKECGPKEAEKRQKEEQRLIDTAEPLTEEEQVEKNELLTHGLANWSKRDFTAFIRANEKFGRNDIDNIANEMIETKSRDEVEYYAKTFWERFEELQDHEKILAQIEKGEARIQRRQSVKRALDAKIAKYKAPFHQLRIAYGTNKGKTYTEEEDRFLVCELHRLGFDKETVYEELRQSVRMAPQFRFDWFIKSRTAMELQRRCNTLITLIEKEMGETEVKHRTRKDAKDKPNIGRPKANK</sequence>
<evidence type="ECO:0000256" key="4">
    <source>
        <dbReference type="ARBA" id="ARBA00022741"/>
    </source>
</evidence>
<feature type="compositionally biased region" description="Basic and acidic residues" evidence="12">
    <location>
        <begin position="964"/>
        <end position="980"/>
    </location>
</feature>
<dbReference type="Pfam" id="PF00271">
    <property type="entry name" value="Helicase_C"/>
    <property type="match status" value="1"/>
</dbReference>
<dbReference type="GO" id="GO:0031491">
    <property type="term" value="F:nucleosome binding"/>
    <property type="evidence" value="ECO:0007669"/>
    <property type="project" value="InterPro"/>
</dbReference>
<dbReference type="CDD" id="cd00167">
    <property type="entry name" value="SANT"/>
    <property type="match status" value="1"/>
</dbReference>
<evidence type="ECO:0000256" key="6">
    <source>
        <dbReference type="ARBA" id="ARBA00022806"/>
    </source>
</evidence>
<keyword evidence="17" id="KW-1185">Reference proteome</keyword>
<feature type="region of interest" description="Disordered" evidence="12">
    <location>
        <begin position="71"/>
        <end position="102"/>
    </location>
</feature>
<dbReference type="InterPro" id="IPR015195">
    <property type="entry name" value="SLIDE"/>
</dbReference>
<dbReference type="GO" id="GO:0034728">
    <property type="term" value="P:nucleosome organization"/>
    <property type="evidence" value="ECO:0007669"/>
    <property type="project" value="TreeGrafter"/>
</dbReference>
<keyword evidence="11" id="KW-0539">Nucleus</keyword>
<evidence type="ECO:0000256" key="5">
    <source>
        <dbReference type="ARBA" id="ARBA00022801"/>
    </source>
</evidence>
<dbReference type="EMBL" id="UYYA01004046">
    <property type="protein sequence ID" value="VDM59083.1"/>
    <property type="molecule type" value="Genomic_DNA"/>
</dbReference>
<dbReference type="PROSITE" id="PS51293">
    <property type="entry name" value="SANT"/>
    <property type="match status" value="1"/>
</dbReference>
<dbReference type="InterPro" id="IPR009057">
    <property type="entry name" value="Homeodomain-like_sf"/>
</dbReference>
<dbReference type="PANTHER" id="PTHR45623">
    <property type="entry name" value="CHROMODOMAIN-HELICASE-DNA-BINDING PROTEIN 3-RELATED-RELATED"/>
    <property type="match status" value="1"/>
</dbReference>
<dbReference type="Gene3D" id="1.10.1040.30">
    <property type="entry name" value="ISWI, HAND domain"/>
    <property type="match status" value="1"/>
</dbReference>
<dbReference type="InterPro" id="IPR001650">
    <property type="entry name" value="Helicase_C-like"/>
</dbReference>
<dbReference type="InterPro" id="IPR049730">
    <property type="entry name" value="SNF2/RAD54-like_C"/>
</dbReference>
<dbReference type="FunFam" id="3.40.50.10810:FF:000002">
    <property type="entry name" value="ISWI chromatin-remodeling complex ATPase CHR11 isoform A"/>
    <property type="match status" value="1"/>
</dbReference>
<evidence type="ECO:0000313" key="18">
    <source>
        <dbReference type="WBParaSite" id="ACOC_0000749701-mRNA-1"/>
    </source>
</evidence>
<evidence type="ECO:0000256" key="9">
    <source>
        <dbReference type="ARBA" id="ARBA00023015"/>
    </source>
</evidence>
<dbReference type="GO" id="GO:0003677">
    <property type="term" value="F:DNA binding"/>
    <property type="evidence" value="ECO:0007669"/>
    <property type="project" value="InterPro"/>
</dbReference>
<reference evidence="18" key="1">
    <citation type="submission" date="2016-04" db="UniProtKB">
        <authorList>
            <consortium name="WormBaseParasite"/>
        </authorList>
    </citation>
    <scope>IDENTIFICATION</scope>
</reference>
<dbReference type="WBParaSite" id="ACOC_0000749701-mRNA-1">
    <property type="protein sequence ID" value="ACOC_0000749701-mRNA-1"/>
    <property type="gene ID" value="ACOC_0000749701"/>
</dbReference>
<accession>A0A0R3PQA1</accession>
<keyword evidence="8" id="KW-0156">Chromatin regulator</keyword>
<dbReference type="GO" id="GO:0005524">
    <property type="term" value="F:ATP binding"/>
    <property type="evidence" value="ECO:0007669"/>
    <property type="project" value="UniProtKB-KW"/>
</dbReference>
<dbReference type="SUPFAM" id="SSF46689">
    <property type="entry name" value="Homeodomain-like"/>
    <property type="match status" value="2"/>
</dbReference>
<reference evidence="16 17" key="2">
    <citation type="submission" date="2018-11" db="EMBL/GenBank/DDBJ databases">
        <authorList>
            <consortium name="Pathogen Informatics"/>
        </authorList>
    </citation>
    <scope>NUCLEOTIDE SEQUENCE [LARGE SCALE GENOMIC DNA]</scope>
    <source>
        <strain evidence="16 17">Costa Rica</strain>
    </source>
</reference>
<dbReference type="InterPro" id="IPR001005">
    <property type="entry name" value="SANT/Myb"/>
</dbReference>
<evidence type="ECO:0000256" key="11">
    <source>
        <dbReference type="ARBA" id="ARBA00023242"/>
    </source>
</evidence>
<dbReference type="SMART" id="SM00490">
    <property type="entry name" value="HELICc"/>
    <property type="match status" value="1"/>
</dbReference>
<keyword evidence="4" id="KW-0547">Nucleotide-binding</keyword>
<dbReference type="GO" id="GO:0045944">
    <property type="term" value="P:positive regulation of transcription by RNA polymerase II"/>
    <property type="evidence" value="ECO:0007669"/>
    <property type="project" value="UniProtKB-ARBA"/>
</dbReference>
<evidence type="ECO:0000256" key="2">
    <source>
        <dbReference type="ARBA" id="ARBA00009687"/>
    </source>
</evidence>
<keyword evidence="5" id="KW-0378">Hydrolase</keyword>
<keyword evidence="6" id="KW-0347">Helicase</keyword>
<gene>
    <name evidence="16" type="ORF">ACOC_LOCUS7498</name>
</gene>
<protein>
    <submittedName>
        <fullName evidence="18">SWI/SNF related, matrix associated, actin dependent regulator of chromatin, subfamily a, member 5</fullName>
    </submittedName>
</protein>
<dbReference type="FunFam" id="3.40.50.300:FF:000082">
    <property type="entry name" value="ISWI chromatin remodeling complex ATPase ISW1"/>
    <property type="match status" value="1"/>
</dbReference>
<dbReference type="SMART" id="SM00717">
    <property type="entry name" value="SANT"/>
    <property type="match status" value="2"/>
</dbReference>
<evidence type="ECO:0000256" key="8">
    <source>
        <dbReference type="ARBA" id="ARBA00022853"/>
    </source>
</evidence>
<dbReference type="InterPro" id="IPR000330">
    <property type="entry name" value="SNF2_N"/>
</dbReference>
<dbReference type="PANTHER" id="PTHR45623:SF49">
    <property type="entry name" value="SWI_SNF-RELATED MATRIX-ASSOCIATED ACTIN-DEPENDENT REGULATOR OF CHROMATIN SUBFAMILY A MEMBER 5"/>
    <property type="match status" value="1"/>
</dbReference>
<evidence type="ECO:0000256" key="7">
    <source>
        <dbReference type="ARBA" id="ARBA00022840"/>
    </source>
</evidence>
<dbReference type="STRING" id="334426.A0A0R3PQA1"/>
<dbReference type="InterPro" id="IPR036306">
    <property type="entry name" value="ISWI_HAND-dom_sf"/>
</dbReference>
<evidence type="ECO:0000256" key="10">
    <source>
        <dbReference type="ARBA" id="ARBA00023163"/>
    </source>
</evidence>
<evidence type="ECO:0000256" key="3">
    <source>
        <dbReference type="ARBA" id="ARBA00022737"/>
    </source>
</evidence>
<dbReference type="FunFam" id="1.20.5.1190:FF:000002">
    <property type="entry name" value="SWI/SNF-related matrix-associated actin-dependent regulator of chromatin subfamily A member"/>
    <property type="match status" value="1"/>
</dbReference>
<dbReference type="Pfam" id="PF09111">
    <property type="entry name" value="SLIDE"/>
    <property type="match status" value="1"/>
</dbReference>
<name>A0A0R3PQA1_ANGCS</name>
<dbReference type="GO" id="GO:0016887">
    <property type="term" value="F:ATP hydrolysis activity"/>
    <property type="evidence" value="ECO:0007669"/>
    <property type="project" value="TreeGrafter"/>
</dbReference>
<dbReference type="OrthoDB" id="5857104at2759"/>